<evidence type="ECO:0000256" key="5">
    <source>
        <dbReference type="ARBA" id="ARBA00036184"/>
    </source>
</evidence>
<feature type="active site" evidence="8">
    <location>
        <position position="77"/>
    </location>
</feature>
<dbReference type="InterPro" id="IPR050188">
    <property type="entry name" value="RluA_PseudoU_synthase"/>
</dbReference>
<comment type="function">
    <text evidence="9">Responsible for synthesis of pseudouridine from uracil.</text>
</comment>
<dbReference type="GO" id="GO:0003723">
    <property type="term" value="F:RNA binding"/>
    <property type="evidence" value="ECO:0007669"/>
    <property type="project" value="InterPro"/>
</dbReference>
<dbReference type="GO" id="GO:0160142">
    <property type="term" value="F:23S rRNA pseudouridine(746) synthase activity"/>
    <property type="evidence" value="ECO:0007669"/>
    <property type="project" value="UniProtKB-EC"/>
</dbReference>
<dbReference type="CDD" id="cd02869">
    <property type="entry name" value="PseudoU_synth_RluA_like"/>
    <property type="match status" value="1"/>
</dbReference>
<sequence length="241" mass="27290">MHASDPKTNPTMLKPKPKLMSIPFQLDWVLYEDDDIIVVNKPAGLLSVPGKNLDPEINLLAQVQKHAPTALIVHRLDMDTSGIMVLAKNKASHRHLSIQFQDRLTSKTYQAICFGKPPTDQGYLNLPMRCDWENRPLQIIDFKQGKEATTHWKLTAQYDKAFEVHLTPITGRSHQLRLHMKMLGHPILGDNLYADCQSLALSTRLLLHAANLKITHPKTGQTLQFEHFISLEKFLTGTFSA</sequence>
<dbReference type="InterPro" id="IPR020103">
    <property type="entry name" value="PsdUridine_synth_cat_dom_sf"/>
</dbReference>
<comment type="catalytic activity">
    <reaction evidence="5">
        <text>uridine(32) in tRNA = pseudouridine(32) in tRNA</text>
        <dbReference type="Rhea" id="RHEA:42544"/>
        <dbReference type="Rhea" id="RHEA-COMP:10107"/>
        <dbReference type="Rhea" id="RHEA-COMP:10108"/>
        <dbReference type="ChEBI" id="CHEBI:65314"/>
        <dbReference type="ChEBI" id="CHEBI:65315"/>
        <dbReference type="EC" id="5.4.99.28"/>
    </reaction>
</comment>
<dbReference type="OrthoDB" id="9807829at2"/>
<comment type="similarity">
    <text evidence="1 9">Belongs to the pseudouridine synthase RluA family.</text>
</comment>
<dbReference type="Proteomes" id="UP000296201">
    <property type="component" value="Chromosome"/>
</dbReference>
<dbReference type="SUPFAM" id="SSF55120">
    <property type="entry name" value="Pseudouridine synthase"/>
    <property type="match status" value="1"/>
</dbReference>
<reference evidence="11 12" key="1">
    <citation type="submission" date="2018-08" db="EMBL/GenBank/DDBJ databases">
        <title>Horizontal acquisition of hydrogen conversion ability and other habitat adaptations in Hydrogenovibrio crunogenus strains.</title>
        <authorList>
            <person name="Gonnella G."/>
            <person name="Adam N."/>
            <person name="Perner M."/>
        </authorList>
    </citation>
    <scope>NUCLEOTIDE SEQUENCE [LARGE SCALE GENOMIC DNA]</scope>
    <source>
        <strain evidence="11 12">SP-41</strain>
    </source>
</reference>
<keyword evidence="3" id="KW-0819">tRNA processing</keyword>
<evidence type="ECO:0000313" key="12">
    <source>
        <dbReference type="Proteomes" id="UP000296201"/>
    </source>
</evidence>
<dbReference type="PANTHER" id="PTHR21600:SF91">
    <property type="entry name" value="DUAL-SPECIFICITY RNA PSEUDOURIDINE SYNTHASE RLUA"/>
    <property type="match status" value="1"/>
</dbReference>
<name>A0A4P7NXZ4_9GAMM</name>
<evidence type="ECO:0000259" key="10">
    <source>
        <dbReference type="Pfam" id="PF00849"/>
    </source>
</evidence>
<gene>
    <name evidence="11" type="primary">rluA_1</name>
    <name evidence="11" type="ORF">GHNINEIG_00693</name>
</gene>
<evidence type="ECO:0000256" key="8">
    <source>
        <dbReference type="PIRSR" id="PIRSR606225-1"/>
    </source>
</evidence>
<evidence type="ECO:0000256" key="3">
    <source>
        <dbReference type="ARBA" id="ARBA00022694"/>
    </source>
</evidence>
<dbReference type="EC" id="5.4.99.-" evidence="9"/>
<dbReference type="InterPro" id="IPR006145">
    <property type="entry name" value="PsdUridine_synth_RsuA/RluA"/>
</dbReference>
<evidence type="ECO:0000256" key="9">
    <source>
        <dbReference type="RuleBase" id="RU362028"/>
    </source>
</evidence>
<dbReference type="NCBIfam" id="TIGR00005">
    <property type="entry name" value="rluA_subfam"/>
    <property type="match status" value="1"/>
</dbReference>
<dbReference type="InterPro" id="IPR006224">
    <property type="entry name" value="PsdUridine_synth_RluA-like_CS"/>
</dbReference>
<dbReference type="PANTHER" id="PTHR21600">
    <property type="entry name" value="MITOCHONDRIAL RNA PSEUDOURIDINE SYNTHASE"/>
    <property type="match status" value="1"/>
</dbReference>
<evidence type="ECO:0000256" key="7">
    <source>
        <dbReference type="ARBA" id="ARBA00037305"/>
    </source>
</evidence>
<dbReference type="Pfam" id="PF00849">
    <property type="entry name" value="PseudoU_synth_2"/>
    <property type="match status" value="1"/>
</dbReference>
<keyword evidence="4 9" id="KW-0413">Isomerase</keyword>
<keyword evidence="2" id="KW-0698">rRNA processing</keyword>
<dbReference type="GO" id="GO:0000455">
    <property type="term" value="P:enzyme-directed rRNA pseudouridine synthesis"/>
    <property type="evidence" value="ECO:0007669"/>
    <property type="project" value="TreeGrafter"/>
</dbReference>
<comment type="catalytic activity">
    <reaction evidence="6">
        <text>uridine(746) in 23S rRNA = pseudouridine(746) in 23S rRNA</text>
        <dbReference type="Rhea" id="RHEA:42548"/>
        <dbReference type="Rhea" id="RHEA-COMP:10109"/>
        <dbReference type="Rhea" id="RHEA-COMP:10110"/>
        <dbReference type="ChEBI" id="CHEBI:65314"/>
        <dbReference type="ChEBI" id="CHEBI:65315"/>
        <dbReference type="EC" id="5.4.99.29"/>
    </reaction>
</comment>
<evidence type="ECO:0000256" key="2">
    <source>
        <dbReference type="ARBA" id="ARBA00022552"/>
    </source>
</evidence>
<organism evidence="11 12">
    <name type="scientific">Hydrogenovibrio crunogenus</name>
    <dbReference type="NCBI Taxonomy" id="39765"/>
    <lineage>
        <taxon>Bacteria</taxon>
        <taxon>Pseudomonadati</taxon>
        <taxon>Pseudomonadota</taxon>
        <taxon>Gammaproteobacteria</taxon>
        <taxon>Thiotrichales</taxon>
        <taxon>Piscirickettsiaceae</taxon>
        <taxon>Hydrogenovibrio</taxon>
    </lineage>
</organism>
<evidence type="ECO:0000256" key="1">
    <source>
        <dbReference type="ARBA" id="ARBA00010876"/>
    </source>
</evidence>
<protein>
    <recommendedName>
        <fullName evidence="9">Pseudouridine synthase</fullName>
        <ecNumber evidence="9">5.4.99.-</ecNumber>
    </recommendedName>
</protein>
<evidence type="ECO:0000256" key="4">
    <source>
        <dbReference type="ARBA" id="ARBA00023235"/>
    </source>
</evidence>
<dbReference type="PROSITE" id="PS01129">
    <property type="entry name" value="PSI_RLU"/>
    <property type="match status" value="1"/>
</dbReference>
<comment type="catalytic activity">
    <reaction evidence="9">
        <text>a uridine in RNA = a pseudouridine in RNA</text>
        <dbReference type="Rhea" id="RHEA:48348"/>
        <dbReference type="Rhea" id="RHEA-COMP:12068"/>
        <dbReference type="Rhea" id="RHEA-COMP:12069"/>
        <dbReference type="ChEBI" id="CHEBI:65314"/>
        <dbReference type="ChEBI" id="CHEBI:65315"/>
    </reaction>
</comment>
<dbReference type="Gene3D" id="3.30.2350.10">
    <property type="entry name" value="Pseudouridine synthase"/>
    <property type="match status" value="1"/>
</dbReference>
<dbReference type="GO" id="GO:0008033">
    <property type="term" value="P:tRNA processing"/>
    <property type="evidence" value="ECO:0007669"/>
    <property type="project" value="UniProtKB-KW"/>
</dbReference>
<accession>A0A4P7NXZ4</accession>
<evidence type="ECO:0000313" key="11">
    <source>
        <dbReference type="EMBL" id="QBZ82661.1"/>
    </source>
</evidence>
<dbReference type="EMBL" id="CP032096">
    <property type="protein sequence ID" value="QBZ82661.1"/>
    <property type="molecule type" value="Genomic_DNA"/>
</dbReference>
<dbReference type="GO" id="GO:0160151">
    <property type="term" value="F:tRNA pseudouridine(32) synthase activity"/>
    <property type="evidence" value="ECO:0007669"/>
    <property type="project" value="UniProtKB-EC"/>
</dbReference>
<dbReference type="InterPro" id="IPR006225">
    <property type="entry name" value="PsdUridine_synth_RluC/D"/>
</dbReference>
<evidence type="ECO:0000256" key="6">
    <source>
        <dbReference type="ARBA" id="ARBA00036916"/>
    </source>
</evidence>
<proteinExistence type="inferred from homology"/>
<comment type="function">
    <text evidence="7">Dual specificity enzyme that catalyzes the synthesis of pseudouridine from uracil-746 in 23S ribosomal RNA and from uracil-32 in the anticodon stem and loop of transfer RNAs.</text>
</comment>
<dbReference type="AlphaFoldDB" id="A0A4P7NXZ4"/>
<feature type="domain" description="Pseudouridine synthase RsuA/RluA-like" evidence="10">
    <location>
        <begin position="35"/>
        <end position="180"/>
    </location>
</feature>
<keyword evidence="12" id="KW-1185">Reference proteome</keyword>